<dbReference type="AlphaFoldDB" id="A0AAD7F5I8"/>
<evidence type="ECO:0000313" key="1">
    <source>
        <dbReference type="EMBL" id="KAJ7602463.1"/>
    </source>
</evidence>
<proteinExistence type="predicted"/>
<sequence>MTIARGKGSRVPNCQPVPTIQQTCPSDKYCTEPSLSSIVEDTMGYTCSENWKLRPMKEAMLEYATAALEAVHILYHSLESSRVKYRGKSKVAKGLGVFRRGTSLGLHRLLVAFVMIQKTKTRNPASGPCITNIGLLEENGQVLGLWLWYLLKMRTLDVWGAIYPRGLWKELAEITEMKNLMQEPWNDYFDFYHLFLELAEMLRKYCGNVA</sequence>
<protein>
    <submittedName>
        <fullName evidence="1">Uncharacterized protein</fullName>
    </submittedName>
</protein>
<dbReference type="Proteomes" id="UP001221142">
    <property type="component" value="Unassembled WGS sequence"/>
</dbReference>
<dbReference type="EMBL" id="JARKIF010000226">
    <property type="protein sequence ID" value="KAJ7602463.1"/>
    <property type="molecule type" value="Genomic_DNA"/>
</dbReference>
<organism evidence="1 2">
    <name type="scientific">Roridomyces roridus</name>
    <dbReference type="NCBI Taxonomy" id="1738132"/>
    <lineage>
        <taxon>Eukaryota</taxon>
        <taxon>Fungi</taxon>
        <taxon>Dikarya</taxon>
        <taxon>Basidiomycota</taxon>
        <taxon>Agaricomycotina</taxon>
        <taxon>Agaricomycetes</taxon>
        <taxon>Agaricomycetidae</taxon>
        <taxon>Agaricales</taxon>
        <taxon>Marasmiineae</taxon>
        <taxon>Mycenaceae</taxon>
        <taxon>Roridomyces</taxon>
    </lineage>
</organism>
<keyword evidence="2" id="KW-1185">Reference proteome</keyword>
<comment type="caution">
    <text evidence="1">The sequence shown here is derived from an EMBL/GenBank/DDBJ whole genome shotgun (WGS) entry which is preliminary data.</text>
</comment>
<name>A0AAD7F5I8_9AGAR</name>
<evidence type="ECO:0000313" key="2">
    <source>
        <dbReference type="Proteomes" id="UP001221142"/>
    </source>
</evidence>
<reference evidence="1" key="1">
    <citation type="submission" date="2023-03" db="EMBL/GenBank/DDBJ databases">
        <title>Massive genome expansion in bonnet fungi (Mycena s.s.) driven by repeated elements and novel gene families across ecological guilds.</title>
        <authorList>
            <consortium name="Lawrence Berkeley National Laboratory"/>
            <person name="Harder C.B."/>
            <person name="Miyauchi S."/>
            <person name="Viragh M."/>
            <person name="Kuo A."/>
            <person name="Thoen E."/>
            <person name="Andreopoulos B."/>
            <person name="Lu D."/>
            <person name="Skrede I."/>
            <person name="Drula E."/>
            <person name="Henrissat B."/>
            <person name="Morin E."/>
            <person name="Kohler A."/>
            <person name="Barry K."/>
            <person name="LaButti K."/>
            <person name="Morin E."/>
            <person name="Salamov A."/>
            <person name="Lipzen A."/>
            <person name="Mereny Z."/>
            <person name="Hegedus B."/>
            <person name="Baldrian P."/>
            <person name="Stursova M."/>
            <person name="Weitz H."/>
            <person name="Taylor A."/>
            <person name="Grigoriev I.V."/>
            <person name="Nagy L.G."/>
            <person name="Martin F."/>
            <person name="Kauserud H."/>
        </authorList>
    </citation>
    <scope>NUCLEOTIDE SEQUENCE</scope>
    <source>
        <strain evidence="1">9284</strain>
    </source>
</reference>
<gene>
    <name evidence="1" type="ORF">FB45DRAFT_883268</name>
</gene>
<accession>A0AAD7F5I8</accession>